<reference evidence="23" key="2">
    <citation type="submission" date="2025-04" db="UniProtKB">
        <authorList>
            <consortium name="RefSeq"/>
        </authorList>
    </citation>
    <scope>IDENTIFICATION</scope>
    <source>
        <tissue evidence="23">Whole body</tissue>
    </source>
</reference>
<evidence type="ECO:0000256" key="17">
    <source>
        <dbReference type="ARBA" id="ARBA00045966"/>
    </source>
</evidence>
<proteinExistence type="inferred from homology"/>
<evidence type="ECO:0000313" key="22">
    <source>
        <dbReference type="Proteomes" id="UP000694846"/>
    </source>
</evidence>
<sequence>MSVRPAVIAIMYLRGSANVARLTVSARLPAVVYRRNFSSDTDLTKRGLVVGAYIDQSGDNVKLTSVADQINQETDGAIVKALKIGKGFLKKGKTRLFYNASPKYGTIALVGIGKEELDNKDYGDGVDPKKENIRRAAANGCRSLSECGIQDILVSAMGDSESAAEGSMLATWKFQEYKKKQDPIPKISLLEEKDRDAWLCGIIKSNAQNWSRKLTESASNHMTPTIFSREVQEVLGKKGVNVLIRDKSWAEKQKMGGLLNVAKGSIESLAFLEINYSGGNKNDKPVVLVGKGVTFDSGGISIKPSAAMGEMRADMMGAANVVAAISAIADLKLPINIIGLTPLCENMPSSSALKPGDVIVAMNGKSIQVDNTDAEGRLILADALCYAATFNPQVTLDLATLTGAMAVAIGEAASGVFSTSDTLWADLEKAGHYTGDRMWRFPLWNYYSSLLKGYSGFDLCNIGKGKGGGACTAAAFLKQFAPHGNWIHLDIAGVMKSSGESDSYISSGMSGKPTRALVQFISNLSKRS</sequence>
<dbReference type="GO" id="GO:0070006">
    <property type="term" value="F:metalloaminopeptidase activity"/>
    <property type="evidence" value="ECO:0007669"/>
    <property type="project" value="InterPro"/>
</dbReference>
<evidence type="ECO:0000256" key="15">
    <source>
        <dbReference type="ARBA" id="ARBA00031564"/>
    </source>
</evidence>
<evidence type="ECO:0000256" key="12">
    <source>
        <dbReference type="ARBA" id="ARBA00029605"/>
    </source>
</evidence>
<comment type="catalytic activity">
    <reaction evidence="18">
        <text>S-benzyl-L-cysteinylglycine + H2O = S-benzyl-L-cysteine + glycine</text>
        <dbReference type="Rhea" id="RHEA:62568"/>
        <dbReference type="ChEBI" id="CHEBI:15377"/>
        <dbReference type="ChEBI" id="CHEBI:57305"/>
        <dbReference type="ChEBI" id="CHEBI:145802"/>
        <dbReference type="ChEBI" id="CHEBI:145803"/>
    </reaction>
    <physiologicalReaction direction="left-to-right" evidence="18">
        <dbReference type="Rhea" id="RHEA:62569"/>
    </physiologicalReaction>
</comment>
<dbReference type="EC" id="3.4.11.5" evidence="5"/>
<evidence type="ECO:0000256" key="18">
    <source>
        <dbReference type="ARBA" id="ARBA00047881"/>
    </source>
</evidence>
<evidence type="ECO:0000313" key="21">
    <source>
        <dbReference type="EMBL" id="MBY85078.1"/>
    </source>
</evidence>
<evidence type="ECO:0000256" key="3">
    <source>
        <dbReference type="ARBA" id="ARBA00009528"/>
    </source>
</evidence>
<dbReference type="Gene3D" id="3.40.630.10">
    <property type="entry name" value="Zn peptidases"/>
    <property type="match status" value="1"/>
</dbReference>
<dbReference type="PANTHER" id="PTHR11963">
    <property type="entry name" value="LEUCINE AMINOPEPTIDASE-RELATED"/>
    <property type="match status" value="1"/>
</dbReference>
<dbReference type="SUPFAM" id="SSF52949">
    <property type="entry name" value="Macro domain-like"/>
    <property type="match status" value="1"/>
</dbReference>
<dbReference type="PROSITE" id="PS00631">
    <property type="entry name" value="CYTOSOL_AP"/>
    <property type="match status" value="1"/>
</dbReference>
<dbReference type="EMBL" id="GGMS01015875">
    <property type="protein sequence ID" value="MBY85078.1"/>
    <property type="molecule type" value="Transcribed_RNA"/>
</dbReference>
<dbReference type="Proteomes" id="UP000694846">
    <property type="component" value="Unplaced"/>
</dbReference>
<gene>
    <name evidence="21" type="primary">LAP3</name>
    <name evidence="23" type="synonym">LOC112689745</name>
    <name evidence="21" type="ORF">g.53509</name>
</gene>
<dbReference type="InterPro" id="IPR011356">
    <property type="entry name" value="Leucine_aapep/pepB"/>
</dbReference>
<evidence type="ECO:0000256" key="4">
    <source>
        <dbReference type="ARBA" id="ARBA00012565"/>
    </source>
</evidence>
<evidence type="ECO:0000256" key="19">
    <source>
        <dbReference type="ARBA" id="ARBA00049107"/>
    </source>
</evidence>
<dbReference type="EC" id="3.4.13.23" evidence="11"/>
<dbReference type="PRINTS" id="PR00481">
    <property type="entry name" value="LAMNOPPTDASE"/>
</dbReference>
<reference evidence="21" key="1">
    <citation type="submission" date="2018-04" db="EMBL/GenBank/DDBJ databases">
        <title>Transcriptome assembly of Sipha flava.</title>
        <authorList>
            <person name="Scully E.D."/>
            <person name="Geib S.M."/>
            <person name="Palmer N.A."/>
            <person name="Koch K."/>
            <person name="Bradshaw J."/>
            <person name="Heng-Moss T."/>
            <person name="Sarath G."/>
        </authorList>
    </citation>
    <scope>NUCLEOTIDE SEQUENCE</scope>
</reference>
<evidence type="ECO:0000256" key="5">
    <source>
        <dbReference type="ARBA" id="ARBA00012568"/>
    </source>
</evidence>
<dbReference type="Pfam" id="PF02789">
    <property type="entry name" value="Peptidase_M17_N"/>
    <property type="match status" value="1"/>
</dbReference>
<dbReference type="RefSeq" id="XP_025419362.1">
    <property type="nucleotide sequence ID" value="XM_025563577.1"/>
</dbReference>
<evidence type="ECO:0000256" key="13">
    <source>
        <dbReference type="ARBA" id="ARBA00030930"/>
    </source>
</evidence>
<evidence type="ECO:0000259" key="20">
    <source>
        <dbReference type="PROSITE" id="PS00631"/>
    </source>
</evidence>
<feature type="domain" description="Cytosol aminopeptidase" evidence="20">
    <location>
        <begin position="371"/>
        <end position="378"/>
    </location>
</feature>
<dbReference type="InterPro" id="IPR008283">
    <property type="entry name" value="Peptidase_M17_N"/>
</dbReference>
<evidence type="ECO:0000313" key="23">
    <source>
        <dbReference type="RefSeq" id="XP_025419362.1"/>
    </source>
</evidence>
<evidence type="ECO:0000256" key="7">
    <source>
        <dbReference type="ARBA" id="ARBA00022438"/>
    </source>
</evidence>
<dbReference type="Gene3D" id="3.40.220.10">
    <property type="entry name" value="Leucine Aminopeptidase, subunit E, domain 1"/>
    <property type="match status" value="1"/>
</dbReference>
<keyword evidence="7 21" id="KW-0031">Aminopeptidase</keyword>
<keyword evidence="8" id="KW-0645">Protease</keyword>
<protein>
    <recommendedName>
        <fullName evidence="6">Cytosol aminopeptidase</fullName>
        <ecNumber evidence="4">3.4.11.1</ecNumber>
        <ecNumber evidence="5">3.4.11.5</ecNumber>
        <ecNumber evidence="11">3.4.13.23</ecNumber>
    </recommendedName>
    <alternativeName>
        <fullName evidence="14">Cysteinylglycine-S-conjugate dipeptidase</fullName>
    </alternativeName>
    <alternativeName>
        <fullName evidence="15">Leucine aminopeptidase 3</fullName>
    </alternativeName>
    <alternativeName>
        <fullName evidence="16">Leucyl aminopeptidase</fullName>
    </alternativeName>
    <alternativeName>
        <fullName evidence="13">Proline aminopeptidase</fullName>
    </alternativeName>
    <alternativeName>
        <fullName evidence="12">Prolyl aminopeptidase</fullName>
    </alternativeName>
</protein>
<comment type="catalytic activity">
    <reaction evidence="2">
        <text>Release of N-terminal proline from a peptide.</text>
        <dbReference type="EC" id="3.4.11.5"/>
    </reaction>
</comment>
<dbReference type="EC" id="3.4.11.1" evidence="4"/>
<dbReference type="GO" id="GO:0005737">
    <property type="term" value="C:cytoplasm"/>
    <property type="evidence" value="ECO:0007669"/>
    <property type="project" value="InterPro"/>
</dbReference>
<dbReference type="PANTHER" id="PTHR11963:SF23">
    <property type="entry name" value="CYTOSOL AMINOPEPTIDASE"/>
    <property type="match status" value="1"/>
</dbReference>
<keyword evidence="9" id="KW-0378">Hydrolase</keyword>
<keyword evidence="22" id="KW-1185">Reference proteome</keyword>
<evidence type="ECO:0000256" key="1">
    <source>
        <dbReference type="ARBA" id="ARBA00000135"/>
    </source>
</evidence>
<dbReference type="SUPFAM" id="SSF53187">
    <property type="entry name" value="Zn-dependent exopeptidases"/>
    <property type="match status" value="1"/>
</dbReference>
<dbReference type="GO" id="GO:0030145">
    <property type="term" value="F:manganese ion binding"/>
    <property type="evidence" value="ECO:0007669"/>
    <property type="project" value="InterPro"/>
</dbReference>
<dbReference type="InterPro" id="IPR043472">
    <property type="entry name" value="Macro_dom-like"/>
</dbReference>
<dbReference type="CDD" id="cd00433">
    <property type="entry name" value="Peptidase_M17"/>
    <property type="match status" value="1"/>
</dbReference>
<comment type="catalytic activity">
    <reaction evidence="10">
        <text>an S-substituted L-cysteinylglycine + H2O = an S-substituted L-cysteine + glycine</text>
        <dbReference type="Rhea" id="RHEA:60444"/>
        <dbReference type="ChEBI" id="CHEBI:15377"/>
        <dbReference type="ChEBI" id="CHEBI:57305"/>
        <dbReference type="ChEBI" id="CHEBI:58717"/>
        <dbReference type="ChEBI" id="CHEBI:143103"/>
        <dbReference type="EC" id="3.4.13.23"/>
    </reaction>
    <physiologicalReaction direction="left-to-right" evidence="10">
        <dbReference type="Rhea" id="RHEA:60445"/>
    </physiologicalReaction>
</comment>
<organism evidence="21">
    <name type="scientific">Sipha flava</name>
    <name type="common">yellow sugarcane aphid</name>
    <dbReference type="NCBI Taxonomy" id="143950"/>
    <lineage>
        <taxon>Eukaryota</taxon>
        <taxon>Metazoa</taxon>
        <taxon>Ecdysozoa</taxon>
        <taxon>Arthropoda</taxon>
        <taxon>Hexapoda</taxon>
        <taxon>Insecta</taxon>
        <taxon>Pterygota</taxon>
        <taxon>Neoptera</taxon>
        <taxon>Paraneoptera</taxon>
        <taxon>Hemiptera</taxon>
        <taxon>Sternorrhyncha</taxon>
        <taxon>Aphidomorpha</taxon>
        <taxon>Aphidoidea</taxon>
        <taxon>Aphididae</taxon>
        <taxon>Sipha</taxon>
    </lineage>
</organism>
<comment type="catalytic activity">
    <reaction evidence="19">
        <text>L-cysteinylglycine + H2O = L-cysteine + glycine</text>
        <dbReference type="Rhea" id="RHEA:28783"/>
        <dbReference type="ChEBI" id="CHEBI:15377"/>
        <dbReference type="ChEBI" id="CHEBI:35235"/>
        <dbReference type="ChEBI" id="CHEBI:57305"/>
        <dbReference type="ChEBI" id="CHEBI:61694"/>
    </reaction>
    <physiologicalReaction direction="left-to-right" evidence="19">
        <dbReference type="Rhea" id="RHEA:28784"/>
    </physiologicalReaction>
</comment>
<dbReference type="HAMAP" id="MF_00181">
    <property type="entry name" value="Cytosol_peptidase_M17"/>
    <property type="match status" value="1"/>
</dbReference>
<evidence type="ECO:0000256" key="6">
    <source>
        <dbReference type="ARBA" id="ARBA00014190"/>
    </source>
</evidence>
<name>A0A2S2R534_9HEMI</name>
<evidence type="ECO:0000256" key="14">
    <source>
        <dbReference type="ARBA" id="ARBA00030997"/>
    </source>
</evidence>
<comment type="catalytic activity">
    <reaction evidence="1">
        <text>Release of an N-terminal amino acid, Xaa-|-Yaa-, in which Xaa is preferably Leu, but may be other amino acids including Pro although not Arg or Lys, and Yaa may be Pro. Amino acid amides and methyl esters are also readily hydrolyzed, but rates on arylamides are exceedingly low.</text>
        <dbReference type="EC" id="3.4.11.1"/>
    </reaction>
</comment>
<dbReference type="InterPro" id="IPR023042">
    <property type="entry name" value="Peptidase_M17_leu_NH2_pept"/>
</dbReference>
<dbReference type="AlphaFoldDB" id="A0A2S2R534"/>
<dbReference type="OrthoDB" id="273771at2759"/>
<accession>A0A2S2R534</accession>
<evidence type="ECO:0000256" key="2">
    <source>
        <dbReference type="ARBA" id="ARBA00001585"/>
    </source>
</evidence>
<evidence type="ECO:0000256" key="8">
    <source>
        <dbReference type="ARBA" id="ARBA00022670"/>
    </source>
</evidence>
<evidence type="ECO:0000256" key="16">
    <source>
        <dbReference type="ARBA" id="ARBA00033172"/>
    </source>
</evidence>
<evidence type="ECO:0000256" key="11">
    <source>
        <dbReference type="ARBA" id="ARBA00023625"/>
    </source>
</evidence>
<evidence type="ECO:0000256" key="10">
    <source>
        <dbReference type="ARBA" id="ARBA00023511"/>
    </source>
</evidence>
<comment type="function">
    <text evidence="17">Cytosolic metallopeptidase that catalyzes the removal of unsubstituted N-terminal hydrophobic amino acids from various peptides. The presence of Zn(2+) ions is essential for the peptidase activity, and the association with other cofactors can modulate the substrate spectificity of the enzyme. For instance, in the presence of Mn(2+), it displays a specific Cys-Gly hydrolyzing activity of Cys-Gly-S-conjugates. Involved in the metabolism of glutathione and in the degradation of glutathione S-conjugates, which may play a role in the control of the cell redox status.</text>
</comment>
<evidence type="ECO:0000256" key="9">
    <source>
        <dbReference type="ARBA" id="ARBA00022801"/>
    </source>
</evidence>
<comment type="similarity">
    <text evidence="3">Belongs to the peptidase M17 family.</text>
</comment>
<dbReference type="InterPro" id="IPR000819">
    <property type="entry name" value="Peptidase_M17_C"/>
</dbReference>
<dbReference type="GO" id="GO:0006508">
    <property type="term" value="P:proteolysis"/>
    <property type="evidence" value="ECO:0007669"/>
    <property type="project" value="UniProtKB-KW"/>
</dbReference>
<dbReference type="Pfam" id="PF00883">
    <property type="entry name" value="Peptidase_M17"/>
    <property type="match status" value="1"/>
</dbReference>